<dbReference type="GO" id="GO:0005634">
    <property type="term" value="C:nucleus"/>
    <property type="evidence" value="ECO:0007669"/>
    <property type="project" value="UniProtKB-SubCell"/>
</dbReference>
<dbReference type="CDD" id="cd12148">
    <property type="entry name" value="fungal_TF_MHR"/>
    <property type="match status" value="1"/>
</dbReference>
<gene>
    <name evidence="7" type="ORF">UCREL1_5378</name>
</gene>
<reference evidence="8" key="1">
    <citation type="journal article" date="2013" name="Genome Announc.">
        <title>Draft genome sequence of the grapevine dieback fungus Eutypa lata UCR-EL1.</title>
        <authorList>
            <person name="Blanco-Ulate B."/>
            <person name="Rolshausen P.E."/>
            <person name="Cantu D."/>
        </authorList>
    </citation>
    <scope>NUCLEOTIDE SEQUENCE [LARGE SCALE GENOMIC DNA]</scope>
    <source>
        <strain evidence="8">UCR-EL1</strain>
    </source>
</reference>
<dbReference type="HOGENOM" id="CLU_023880_0_0_1"/>
<keyword evidence="3" id="KW-0805">Transcription regulation</keyword>
<evidence type="ECO:0000313" key="7">
    <source>
        <dbReference type="EMBL" id="EMR67621.1"/>
    </source>
</evidence>
<dbReference type="KEGG" id="ela:UCREL1_5378"/>
<dbReference type="EMBL" id="KB706403">
    <property type="protein sequence ID" value="EMR67621.1"/>
    <property type="molecule type" value="Genomic_DNA"/>
</dbReference>
<dbReference type="OMA" id="FIAVFEM"/>
<keyword evidence="2" id="KW-0479">Metal-binding</keyword>
<evidence type="ECO:0000256" key="5">
    <source>
        <dbReference type="ARBA" id="ARBA00023242"/>
    </source>
</evidence>
<evidence type="ECO:0000256" key="1">
    <source>
        <dbReference type="ARBA" id="ARBA00004123"/>
    </source>
</evidence>
<feature type="compositionally biased region" description="Basic and acidic residues" evidence="6">
    <location>
        <begin position="48"/>
        <end position="57"/>
    </location>
</feature>
<evidence type="ECO:0000256" key="2">
    <source>
        <dbReference type="ARBA" id="ARBA00022723"/>
    </source>
</evidence>
<dbReference type="GO" id="GO:0000981">
    <property type="term" value="F:DNA-binding transcription factor activity, RNA polymerase II-specific"/>
    <property type="evidence" value="ECO:0007669"/>
    <property type="project" value="InterPro"/>
</dbReference>
<dbReference type="GO" id="GO:0046872">
    <property type="term" value="F:metal ion binding"/>
    <property type="evidence" value="ECO:0007669"/>
    <property type="project" value="UniProtKB-KW"/>
</dbReference>
<feature type="compositionally biased region" description="Polar residues" evidence="6">
    <location>
        <begin position="58"/>
        <end position="67"/>
    </location>
</feature>
<dbReference type="OrthoDB" id="3862662at2759"/>
<dbReference type="PANTHER" id="PTHR47338:SF20">
    <property type="entry name" value="ZN(II)2CYS6 TRANSCRIPTION FACTOR (EUROFUNG)"/>
    <property type="match status" value="1"/>
</dbReference>
<sequence>MSTEDEGVPSCDLCARREVKCSYAARYKGNFVQISAGWTPDPSSAEGYSHDHEREQQHPTLPSSGESDANAVHFIAPHIFQQARLELWRPNLPIPPEVASLIGDASSIRSIASSFFTTIHRWLPIISKKGFFTYLLNPLTQRRTELSLLALCMKLSCTAPSDADQDGGSRMALYRIAKRFYLEVEIAGVQSIYMLQAGILIAFYELGQAIYPAAYLTVGACARFLNLSNPKRSLSTEDPTFDTYLPVDDAAWDDCVRLTYSQHYITLEL</sequence>
<dbReference type="STRING" id="1287681.M7TCM8"/>
<keyword evidence="4" id="KW-0804">Transcription</keyword>
<keyword evidence="8" id="KW-1185">Reference proteome</keyword>
<name>M7TCM8_EUTLA</name>
<accession>M7TCM8</accession>
<dbReference type="Proteomes" id="UP000012174">
    <property type="component" value="Unassembled WGS sequence"/>
</dbReference>
<dbReference type="AlphaFoldDB" id="M7TCM8"/>
<feature type="region of interest" description="Disordered" evidence="6">
    <location>
        <begin position="42"/>
        <end position="67"/>
    </location>
</feature>
<organism evidence="7 8">
    <name type="scientific">Eutypa lata (strain UCR-EL1)</name>
    <name type="common">Grapevine dieback disease fungus</name>
    <name type="synonym">Eutypa armeniacae</name>
    <dbReference type="NCBI Taxonomy" id="1287681"/>
    <lineage>
        <taxon>Eukaryota</taxon>
        <taxon>Fungi</taxon>
        <taxon>Dikarya</taxon>
        <taxon>Ascomycota</taxon>
        <taxon>Pezizomycotina</taxon>
        <taxon>Sordariomycetes</taxon>
        <taxon>Xylariomycetidae</taxon>
        <taxon>Xylariales</taxon>
        <taxon>Diatrypaceae</taxon>
        <taxon>Eutypa</taxon>
    </lineage>
</organism>
<evidence type="ECO:0000256" key="6">
    <source>
        <dbReference type="SAM" id="MobiDB-lite"/>
    </source>
</evidence>
<evidence type="ECO:0000256" key="3">
    <source>
        <dbReference type="ARBA" id="ARBA00023015"/>
    </source>
</evidence>
<dbReference type="PANTHER" id="PTHR47338">
    <property type="entry name" value="ZN(II)2CYS6 TRANSCRIPTION FACTOR (EUROFUNG)-RELATED"/>
    <property type="match status" value="1"/>
</dbReference>
<dbReference type="eggNOG" id="ENOG502SID0">
    <property type="taxonomic scope" value="Eukaryota"/>
</dbReference>
<keyword evidence="5" id="KW-0539">Nucleus</keyword>
<evidence type="ECO:0000256" key="4">
    <source>
        <dbReference type="ARBA" id="ARBA00023163"/>
    </source>
</evidence>
<proteinExistence type="predicted"/>
<comment type="subcellular location">
    <subcellularLocation>
        <location evidence="1">Nucleus</location>
    </subcellularLocation>
</comment>
<dbReference type="InterPro" id="IPR050815">
    <property type="entry name" value="TF_fung"/>
</dbReference>
<evidence type="ECO:0000313" key="8">
    <source>
        <dbReference type="Proteomes" id="UP000012174"/>
    </source>
</evidence>
<protein>
    <submittedName>
        <fullName evidence="7">Putative fungal specific transcription protein</fullName>
    </submittedName>
</protein>